<dbReference type="Proteomes" id="UP000076096">
    <property type="component" value="Chromosome"/>
</dbReference>
<dbReference type="EMBL" id="CP015098">
    <property type="protein sequence ID" value="AMW08185.1"/>
    <property type="molecule type" value="Genomic_DNA"/>
</dbReference>
<gene>
    <name evidence="1" type="ORF">A4E84_00710</name>
</gene>
<evidence type="ECO:0000313" key="1">
    <source>
        <dbReference type="EMBL" id="AMW08185.1"/>
    </source>
</evidence>
<evidence type="ECO:0000313" key="2">
    <source>
        <dbReference type="Proteomes" id="UP000076096"/>
    </source>
</evidence>
<proteinExistence type="predicted"/>
<name>A0A143BTM5_9ACTN</name>
<dbReference type="AlphaFoldDB" id="A0A143BTM5"/>
<protein>
    <submittedName>
        <fullName evidence="1">Uncharacterized protein</fullName>
    </submittedName>
</protein>
<reference evidence="2" key="1">
    <citation type="submission" date="2016-04" db="EMBL/GenBank/DDBJ databases">
        <authorList>
            <person name="Zhang B."/>
        </authorList>
    </citation>
    <scope>NUCLEOTIDE SEQUENCE [LARGE SCALE GENOMIC DNA]</scope>
    <source>
        <strain evidence="2">S10</strain>
    </source>
</reference>
<sequence length="163" mass="16993">MRRCVLDATTSSALHGKWDVRKAWLLVGPHTRVPLPGLEEASVQPFVLATASPSGSGVRLSDHPVRPPLPYGWAPTPGSAASLLVVPSQTMLPWSLRGGACFRCGGSPLGTECPVACISCAVSGRNGVENKDRRGESVTDMGVGRGAVLPRSVMSAAQAGDHR</sequence>
<dbReference type="KEGG" id="stsi:A4E84_00710"/>
<organism evidence="1 2">
    <name type="scientific">Streptomyces qaidamensis</name>
    <dbReference type="NCBI Taxonomy" id="1783515"/>
    <lineage>
        <taxon>Bacteria</taxon>
        <taxon>Bacillati</taxon>
        <taxon>Actinomycetota</taxon>
        <taxon>Actinomycetes</taxon>
        <taxon>Kitasatosporales</taxon>
        <taxon>Streptomycetaceae</taxon>
        <taxon>Streptomyces</taxon>
        <taxon>Streptomyces aurantiacus group</taxon>
    </lineage>
</organism>
<accession>A0A143BTM5</accession>
<keyword evidence="2" id="KW-1185">Reference proteome</keyword>